<dbReference type="Pfam" id="PF04422">
    <property type="entry name" value="FrhB_FdhB_N"/>
    <property type="match status" value="1"/>
</dbReference>
<dbReference type="EMBL" id="DSBW01000210">
    <property type="protein sequence ID" value="HED31859.1"/>
    <property type="molecule type" value="Genomic_DNA"/>
</dbReference>
<feature type="domain" description="Coenzyme F420 hydrogenase/dehydrogenase beta subunit C-terminal" evidence="2">
    <location>
        <begin position="127"/>
        <end position="282"/>
    </location>
</feature>
<evidence type="ECO:0000259" key="1">
    <source>
        <dbReference type="Pfam" id="PF04422"/>
    </source>
</evidence>
<accession>A0A831SSN6</accession>
<dbReference type="AlphaFoldDB" id="A0A831SSN6"/>
<evidence type="ECO:0000259" key="2">
    <source>
        <dbReference type="Pfam" id="PF04432"/>
    </source>
</evidence>
<dbReference type="InterPro" id="IPR007516">
    <property type="entry name" value="Co_F420_Hydgase/DH_bsu_N"/>
</dbReference>
<dbReference type="PANTHER" id="PTHR31332">
    <property type="entry name" value="7-HYDROXYMETHYL CHLOROPHYLL A REDUCTASE, CHLOROPLASTIC"/>
    <property type="match status" value="1"/>
</dbReference>
<evidence type="ECO:0000313" key="3">
    <source>
        <dbReference type="EMBL" id="HED31859.1"/>
    </source>
</evidence>
<dbReference type="Proteomes" id="UP000886335">
    <property type="component" value="Unassembled WGS sequence"/>
</dbReference>
<organism evidence="3">
    <name type="scientific">Prosthecochloris aestuarii</name>
    <dbReference type="NCBI Taxonomy" id="1102"/>
    <lineage>
        <taxon>Bacteria</taxon>
        <taxon>Pseudomonadati</taxon>
        <taxon>Chlorobiota</taxon>
        <taxon>Chlorobiia</taxon>
        <taxon>Chlorobiales</taxon>
        <taxon>Chlorobiaceae</taxon>
        <taxon>Prosthecochloris</taxon>
    </lineage>
</organism>
<dbReference type="PANTHER" id="PTHR31332:SF0">
    <property type="entry name" value="7-HYDROXYMETHYL CHLOROPHYLL A REDUCTASE, CHLOROPLASTIC"/>
    <property type="match status" value="1"/>
</dbReference>
<comment type="caution">
    <text evidence="3">The sequence shown here is derived from an EMBL/GenBank/DDBJ whole genome shotgun (WGS) entry which is preliminary data.</text>
</comment>
<dbReference type="InterPro" id="IPR045220">
    <property type="entry name" value="FRHB/FDHB/HCAR-like"/>
</dbReference>
<reference evidence="3" key="1">
    <citation type="journal article" date="2020" name="mSystems">
        <title>Genome- and Community-Level Interaction Insights into Carbon Utilization and Element Cycling Functions of Hydrothermarchaeota in Hydrothermal Sediment.</title>
        <authorList>
            <person name="Zhou Z."/>
            <person name="Liu Y."/>
            <person name="Xu W."/>
            <person name="Pan J."/>
            <person name="Luo Z.H."/>
            <person name="Li M."/>
        </authorList>
    </citation>
    <scope>NUCLEOTIDE SEQUENCE [LARGE SCALE GENOMIC DNA]</scope>
    <source>
        <strain evidence="3">SpSt-1181</strain>
    </source>
</reference>
<dbReference type="Pfam" id="PF04432">
    <property type="entry name" value="FrhB_FdhB_C"/>
    <property type="match status" value="1"/>
</dbReference>
<name>A0A831SSN6_PROAE</name>
<sequence>MQESIRSCVFKNGWVDPLEEKIFGRKRNIDDPQEVRFGITKKRFVARLSNPLQGAQWGGIITRMATRAFQEGLVEGVVTLHHTPDHHFFSVPVLAGSIDDIEASKGNKPVLSPVLRSLETAYRKGYKKVLVIGAGCHIHILRDFIERYPYLREMDIYTIGIPCVDNIDRKKWDWILSRISRSPSTAVHMEFMQDFRIHIRHQDGSTEKVPFFSLPGELSDPGIFPEACMCCFDYLNTLSDITVGYLAAELKPGEQQQWVLVRTEKGERLLDLIAGELETSPETGSWECETFVRKTAQQTIESMKPSSTPHSTGRKIPLWLGHILAGTLTLIGPKGIGFAHYSADYHMIRHYYYVKFRHPQLLDNIVPRYVHTLVREYNFPET</sequence>
<feature type="domain" description="Coenzyme F420 hydrogenase/dehydrogenase beta subunit N-terminal" evidence="1">
    <location>
        <begin position="44"/>
        <end position="118"/>
    </location>
</feature>
<gene>
    <name evidence="3" type="ORF">ENN50_09345</name>
</gene>
<protein>
    <submittedName>
        <fullName evidence="3">Coenzyme F420 hydrogenase</fullName>
    </submittedName>
</protein>
<proteinExistence type="predicted"/>
<dbReference type="InterPro" id="IPR007525">
    <property type="entry name" value="FrhB_FdhB_C"/>
</dbReference>
<dbReference type="GO" id="GO:0052592">
    <property type="term" value="F:oxidoreductase activity, acting on CH or CH2 groups, with an iron-sulfur protein as acceptor"/>
    <property type="evidence" value="ECO:0007669"/>
    <property type="project" value="TreeGrafter"/>
</dbReference>